<dbReference type="HOGENOM" id="CLU_173388_0_1_9"/>
<evidence type="ECO:0000313" key="3">
    <source>
        <dbReference type="Proteomes" id="UP000003793"/>
    </source>
</evidence>
<proteinExistence type="predicted"/>
<comment type="caution">
    <text evidence="2">The sequence shown here is derived from an EMBL/GenBank/DDBJ whole genome shotgun (WGS) entry which is preliminary data.</text>
</comment>
<evidence type="ECO:0000313" key="2">
    <source>
        <dbReference type="EMBL" id="EEG90389.1"/>
    </source>
</evidence>
<dbReference type="Pfam" id="PF01548">
    <property type="entry name" value="DEDD_Tnp_IS110"/>
    <property type="match status" value="1"/>
</dbReference>
<accession>C0B7K2</accession>
<name>C0B7K2_9FIRM</name>
<reference evidence="2 3" key="2">
    <citation type="submission" date="2009-03" db="EMBL/GenBank/DDBJ databases">
        <title>Draft genome sequence of Coprococcus comes (ATCC 27758).</title>
        <authorList>
            <person name="Sudarsanam P."/>
            <person name="Ley R."/>
            <person name="Guruge J."/>
            <person name="Turnbaugh P.J."/>
            <person name="Mahowald M."/>
            <person name="Liep D."/>
            <person name="Gordon J."/>
        </authorList>
    </citation>
    <scope>NUCLEOTIDE SEQUENCE [LARGE SCALE GENOMIC DNA]</scope>
    <source>
        <strain evidence="2 3">ATCC 27758</strain>
    </source>
</reference>
<dbReference type="EMBL" id="ABVR01000038">
    <property type="protein sequence ID" value="EEG90389.1"/>
    <property type="molecule type" value="Genomic_DNA"/>
</dbReference>
<dbReference type="GO" id="GO:0003677">
    <property type="term" value="F:DNA binding"/>
    <property type="evidence" value="ECO:0007669"/>
    <property type="project" value="InterPro"/>
</dbReference>
<dbReference type="AlphaFoldDB" id="C0B7K2"/>
<evidence type="ECO:0000259" key="1">
    <source>
        <dbReference type="Pfam" id="PF01548"/>
    </source>
</evidence>
<reference evidence="2 3" key="1">
    <citation type="submission" date="2009-02" db="EMBL/GenBank/DDBJ databases">
        <authorList>
            <person name="Fulton L."/>
            <person name="Clifton S."/>
            <person name="Fulton B."/>
            <person name="Xu J."/>
            <person name="Minx P."/>
            <person name="Pepin K.H."/>
            <person name="Johnson M."/>
            <person name="Bhonagiri V."/>
            <person name="Nash W.E."/>
            <person name="Mardis E.R."/>
            <person name="Wilson R.K."/>
        </authorList>
    </citation>
    <scope>NUCLEOTIDE SEQUENCE [LARGE SCALE GENOMIC DNA]</scope>
    <source>
        <strain evidence="2 3">ATCC 27758</strain>
    </source>
</reference>
<sequence>MNAVGIDVSKGKSTVTIRKPGDVVLMSPCDIPHTQSAINDLIKQIKSLEGETKVCMEHTGRYYEPVATWLSDAGTSLSVP</sequence>
<dbReference type="GO" id="GO:0004803">
    <property type="term" value="F:transposase activity"/>
    <property type="evidence" value="ECO:0007669"/>
    <property type="project" value="InterPro"/>
</dbReference>
<dbReference type="InterPro" id="IPR002525">
    <property type="entry name" value="Transp_IS110-like_N"/>
</dbReference>
<organism evidence="2 3">
    <name type="scientific">Coprococcus comes ATCC 27758</name>
    <dbReference type="NCBI Taxonomy" id="470146"/>
    <lineage>
        <taxon>Bacteria</taxon>
        <taxon>Bacillati</taxon>
        <taxon>Bacillota</taxon>
        <taxon>Clostridia</taxon>
        <taxon>Lachnospirales</taxon>
        <taxon>Lachnospiraceae</taxon>
        <taxon>Coprococcus</taxon>
    </lineage>
</organism>
<dbReference type="Proteomes" id="UP000003793">
    <property type="component" value="Unassembled WGS sequence"/>
</dbReference>
<protein>
    <recommendedName>
        <fullName evidence="1">Transposase IS110-like N-terminal domain-containing protein</fullName>
    </recommendedName>
</protein>
<gene>
    <name evidence="2" type="ORF">COPCOM_01125</name>
</gene>
<dbReference type="GO" id="GO:0006313">
    <property type="term" value="P:DNA transposition"/>
    <property type="evidence" value="ECO:0007669"/>
    <property type="project" value="InterPro"/>
</dbReference>
<feature type="domain" description="Transposase IS110-like N-terminal" evidence="1">
    <location>
        <begin position="4"/>
        <end position="76"/>
    </location>
</feature>